<dbReference type="Gene3D" id="3.30.70.100">
    <property type="match status" value="1"/>
</dbReference>
<dbReference type="PANTHER" id="PTHR37811">
    <property type="entry name" value="BLL5343 PROTEIN"/>
    <property type="match status" value="1"/>
</dbReference>
<dbReference type="SUPFAM" id="SSF54909">
    <property type="entry name" value="Dimeric alpha+beta barrel"/>
    <property type="match status" value="1"/>
</dbReference>
<evidence type="ECO:0000313" key="3">
    <source>
        <dbReference type="Proteomes" id="UP000261905"/>
    </source>
</evidence>
<keyword evidence="2" id="KW-0503">Monooxygenase</keyword>
<accession>A0A371PKX7</accession>
<feature type="domain" description="ABM" evidence="1">
    <location>
        <begin position="1"/>
        <end position="75"/>
    </location>
</feature>
<organism evidence="2 3">
    <name type="scientific">Paenibacillus paeoniae</name>
    <dbReference type="NCBI Taxonomy" id="2292705"/>
    <lineage>
        <taxon>Bacteria</taxon>
        <taxon>Bacillati</taxon>
        <taxon>Bacillota</taxon>
        <taxon>Bacilli</taxon>
        <taxon>Bacillales</taxon>
        <taxon>Paenibacillaceae</taxon>
        <taxon>Paenibacillus</taxon>
    </lineage>
</organism>
<sequence length="213" mass="24847">MFSVIFEVQPKAEQWKDYLENAKLLRPELTAVEGFISNVRYRSLTRASWILSLSTWRDEKSVVRWRTQVNHHEVQTKGRNELLNDYHLRVGQIVSSITEQRSDLTEVGEGTTVTLIEINKSTDWLVNHTVDEMKQDFGLSLEHEGLISWDIFDAVLESGQFISLLNWRHAADAEAFEKHVKLDDTARIHRVNIIRDYGMHDRREAPQYFPDAP</sequence>
<dbReference type="AlphaFoldDB" id="A0A371PKX7"/>
<reference evidence="2 3" key="1">
    <citation type="submission" date="2018-08" db="EMBL/GenBank/DDBJ databases">
        <title>Paenibacillus sp. M4BSY-1, whole genome shotgun sequence.</title>
        <authorList>
            <person name="Tuo L."/>
        </authorList>
    </citation>
    <scope>NUCLEOTIDE SEQUENCE [LARGE SCALE GENOMIC DNA]</scope>
    <source>
        <strain evidence="2 3">M4BSY-1</strain>
    </source>
</reference>
<evidence type="ECO:0000259" key="1">
    <source>
        <dbReference type="Pfam" id="PF03992"/>
    </source>
</evidence>
<dbReference type="InterPro" id="IPR011008">
    <property type="entry name" value="Dimeric_a/b-barrel"/>
</dbReference>
<keyword evidence="3" id="KW-1185">Reference proteome</keyword>
<dbReference type="GO" id="GO:0004497">
    <property type="term" value="F:monooxygenase activity"/>
    <property type="evidence" value="ECO:0007669"/>
    <property type="project" value="UniProtKB-KW"/>
</dbReference>
<dbReference type="RefSeq" id="WP_116044016.1">
    <property type="nucleotide sequence ID" value="NZ_QUBQ01000001.1"/>
</dbReference>
<name>A0A371PKX7_9BACL</name>
<proteinExistence type="predicted"/>
<dbReference type="InterPro" id="IPR052936">
    <property type="entry name" value="Jasmonate_Hydroxylase-like"/>
</dbReference>
<dbReference type="PANTHER" id="PTHR37811:SF2">
    <property type="entry name" value="ABM DOMAIN-CONTAINING PROTEIN"/>
    <property type="match status" value="1"/>
</dbReference>
<evidence type="ECO:0000313" key="2">
    <source>
        <dbReference type="EMBL" id="REK76838.1"/>
    </source>
</evidence>
<protein>
    <submittedName>
        <fullName evidence="2">Antibiotic biosynthesis monooxygenase</fullName>
    </submittedName>
</protein>
<gene>
    <name evidence="2" type="ORF">DX130_07365</name>
</gene>
<dbReference type="Proteomes" id="UP000261905">
    <property type="component" value="Unassembled WGS sequence"/>
</dbReference>
<keyword evidence="2" id="KW-0560">Oxidoreductase</keyword>
<comment type="caution">
    <text evidence="2">The sequence shown here is derived from an EMBL/GenBank/DDBJ whole genome shotgun (WGS) entry which is preliminary data.</text>
</comment>
<dbReference type="InterPro" id="IPR007138">
    <property type="entry name" value="ABM_dom"/>
</dbReference>
<dbReference type="EMBL" id="QUBQ01000001">
    <property type="protein sequence ID" value="REK76838.1"/>
    <property type="molecule type" value="Genomic_DNA"/>
</dbReference>
<dbReference type="Pfam" id="PF03992">
    <property type="entry name" value="ABM"/>
    <property type="match status" value="1"/>
</dbReference>
<dbReference type="OrthoDB" id="9798439at2"/>